<evidence type="ECO:0000313" key="2">
    <source>
        <dbReference type="Proteomes" id="UP000789366"/>
    </source>
</evidence>
<feature type="non-terminal residue" evidence="1">
    <location>
        <position position="130"/>
    </location>
</feature>
<accession>A0ACA9MHN9</accession>
<name>A0ACA9MHN9_9GLOM</name>
<dbReference type="EMBL" id="CAJVPW010008308">
    <property type="protein sequence ID" value="CAG8592218.1"/>
    <property type="molecule type" value="Genomic_DNA"/>
</dbReference>
<gene>
    <name evidence="1" type="ORF">SPELUC_LOCUS6794</name>
</gene>
<keyword evidence="2" id="KW-1185">Reference proteome</keyword>
<reference evidence="1" key="1">
    <citation type="submission" date="2021-06" db="EMBL/GenBank/DDBJ databases">
        <authorList>
            <person name="Kallberg Y."/>
            <person name="Tangrot J."/>
            <person name="Rosling A."/>
        </authorList>
    </citation>
    <scope>NUCLEOTIDE SEQUENCE</scope>
    <source>
        <strain evidence="1">28 12/20/2015</strain>
    </source>
</reference>
<proteinExistence type="predicted"/>
<organism evidence="1 2">
    <name type="scientific">Cetraspora pellucida</name>
    <dbReference type="NCBI Taxonomy" id="1433469"/>
    <lineage>
        <taxon>Eukaryota</taxon>
        <taxon>Fungi</taxon>
        <taxon>Fungi incertae sedis</taxon>
        <taxon>Mucoromycota</taxon>
        <taxon>Glomeromycotina</taxon>
        <taxon>Glomeromycetes</taxon>
        <taxon>Diversisporales</taxon>
        <taxon>Gigasporaceae</taxon>
        <taxon>Cetraspora</taxon>
    </lineage>
</organism>
<dbReference type="Proteomes" id="UP000789366">
    <property type="component" value="Unassembled WGS sequence"/>
</dbReference>
<evidence type="ECO:0000313" key="1">
    <source>
        <dbReference type="EMBL" id="CAG8592218.1"/>
    </source>
</evidence>
<comment type="caution">
    <text evidence="1">The sequence shown here is derived from an EMBL/GenBank/DDBJ whole genome shotgun (WGS) entry which is preliminary data.</text>
</comment>
<protein>
    <submittedName>
        <fullName evidence="1">15017_t:CDS:1</fullName>
    </submittedName>
</protein>
<sequence>MASTITILCYVTDYKISAKRTFQIVNASGILNSRSLNLPQKVFLKAFYLQNMPEEFNLATFDTEDIILITDPSNIPKFPVLINMTAMVQEPLKVQNDDAIIVVNMTDYVDQDNVVMSIDCYYPASAPHLV</sequence>